<keyword evidence="4" id="KW-1185">Reference proteome</keyword>
<keyword evidence="1" id="KW-0732">Signal</keyword>
<feature type="signal peptide" evidence="1">
    <location>
        <begin position="1"/>
        <end position="22"/>
    </location>
</feature>
<evidence type="ECO:0000259" key="2">
    <source>
        <dbReference type="Pfam" id="PF04389"/>
    </source>
</evidence>
<comment type="caution">
    <text evidence="3">The sequence shown here is derived from an EMBL/GenBank/DDBJ whole genome shotgun (WGS) entry which is preliminary data.</text>
</comment>
<accession>A0ABW5D2E6</accession>
<organism evidence="3 4">
    <name type="scientific">Pontibacter ruber</name>
    <dbReference type="NCBI Taxonomy" id="1343895"/>
    <lineage>
        <taxon>Bacteria</taxon>
        <taxon>Pseudomonadati</taxon>
        <taxon>Bacteroidota</taxon>
        <taxon>Cytophagia</taxon>
        <taxon>Cytophagales</taxon>
        <taxon>Hymenobacteraceae</taxon>
        <taxon>Pontibacter</taxon>
    </lineage>
</organism>
<dbReference type="RefSeq" id="WP_250431446.1">
    <property type="nucleotide sequence ID" value="NZ_JALPRR010000004.1"/>
</dbReference>
<feature type="domain" description="Peptidase M28" evidence="2">
    <location>
        <begin position="224"/>
        <end position="419"/>
    </location>
</feature>
<dbReference type="PANTHER" id="PTHR12147">
    <property type="entry name" value="METALLOPEPTIDASE M28 FAMILY MEMBER"/>
    <property type="match status" value="1"/>
</dbReference>
<evidence type="ECO:0000256" key="1">
    <source>
        <dbReference type="SAM" id="SignalP"/>
    </source>
</evidence>
<reference evidence="4" key="1">
    <citation type="journal article" date="2019" name="Int. J. Syst. Evol. Microbiol.">
        <title>The Global Catalogue of Microorganisms (GCM) 10K type strain sequencing project: providing services to taxonomists for standard genome sequencing and annotation.</title>
        <authorList>
            <consortium name="The Broad Institute Genomics Platform"/>
            <consortium name="The Broad Institute Genome Sequencing Center for Infectious Disease"/>
            <person name="Wu L."/>
            <person name="Ma J."/>
        </authorList>
    </citation>
    <scope>NUCLEOTIDE SEQUENCE [LARGE SCALE GENOMIC DNA]</scope>
    <source>
        <strain evidence="4">CGMCC 4.1782</strain>
    </source>
</reference>
<protein>
    <submittedName>
        <fullName evidence="3">M28 family metallopeptidase</fullName>
    </submittedName>
</protein>
<dbReference type="PANTHER" id="PTHR12147:SF26">
    <property type="entry name" value="PEPTIDASE M28 DOMAIN-CONTAINING PROTEIN"/>
    <property type="match status" value="1"/>
</dbReference>
<evidence type="ECO:0000313" key="3">
    <source>
        <dbReference type="EMBL" id="MFD2248490.1"/>
    </source>
</evidence>
<dbReference type="InterPro" id="IPR045175">
    <property type="entry name" value="M28_fam"/>
</dbReference>
<dbReference type="InterPro" id="IPR007484">
    <property type="entry name" value="Peptidase_M28"/>
</dbReference>
<dbReference type="SUPFAM" id="SSF53187">
    <property type="entry name" value="Zn-dependent exopeptidases"/>
    <property type="match status" value="1"/>
</dbReference>
<proteinExistence type="predicted"/>
<evidence type="ECO:0000313" key="4">
    <source>
        <dbReference type="Proteomes" id="UP001597374"/>
    </source>
</evidence>
<gene>
    <name evidence="3" type="ORF">ACFSKP_19640</name>
</gene>
<dbReference type="EMBL" id="JBHUIM010000003">
    <property type="protein sequence ID" value="MFD2248490.1"/>
    <property type="molecule type" value="Genomic_DNA"/>
</dbReference>
<dbReference type="Gene3D" id="3.40.630.10">
    <property type="entry name" value="Zn peptidases"/>
    <property type="match status" value="1"/>
</dbReference>
<dbReference type="Gene3D" id="3.50.30.30">
    <property type="match status" value="1"/>
</dbReference>
<sequence length="425" mass="47290">MKQLYPLYFALLLFLTAAGAHAQDMARVRQTIDTLCSSAMHGRGYLLEGDAKAAGYIRSRFAAAGLKSFDNDYFQYFRLPVNRITHTPQLQVDGKKLTAGSGFLAQASSASGKGKAKVLVLDALIFFDPAVAQRFFAQDFHKKALVFRQQDRQKLQKLAPEYLTKLQQAKVHVVLQPKELLTTVATRQGAIPVLEVQAAAWPATARRIKYNITADFDSAYTTQNVLAFVEGSIRPDSFIVFTAHYDHLGGQGEEVYFPGANDNASGTAMLLELASFYSQPQNRPKYSMAFIAFTAEEAGLLGSFHYVQHPLFPLSQIRFLLNFDLLGTGDEGMMVVNGAVHTAEFELLQQLNQQHHYLPNIRNRGKAANSDHYPFSDKGVPAFFFYTLGGTTAYHNVKDHPGQLPLTRFAEVYQLILDFAATLQE</sequence>
<dbReference type="Proteomes" id="UP001597374">
    <property type="component" value="Unassembled WGS sequence"/>
</dbReference>
<name>A0ABW5D2E6_9BACT</name>
<feature type="chain" id="PRO_5046440697" evidence="1">
    <location>
        <begin position="23"/>
        <end position="425"/>
    </location>
</feature>
<dbReference type="Pfam" id="PF04389">
    <property type="entry name" value="Peptidase_M28"/>
    <property type="match status" value="1"/>
</dbReference>